<dbReference type="AlphaFoldDB" id="A0A9W8DND9"/>
<proteinExistence type="predicted"/>
<accession>A0A9W8DND9</accession>
<keyword evidence="3" id="KW-1185">Reference proteome</keyword>
<feature type="region of interest" description="Disordered" evidence="1">
    <location>
        <begin position="36"/>
        <end position="61"/>
    </location>
</feature>
<evidence type="ECO:0000256" key="1">
    <source>
        <dbReference type="SAM" id="MobiDB-lite"/>
    </source>
</evidence>
<comment type="caution">
    <text evidence="2">The sequence shown here is derived from an EMBL/GenBank/DDBJ whole genome shotgun (WGS) entry which is preliminary data.</text>
</comment>
<gene>
    <name evidence="2" type="ORF">H4219_004084</name>
</gene>
<evidence type="ECO:0000313" key="2">
    <source>
        <dbReference type="EMBL" id="KAJ1915896.1"/>
    </source>
</evidence>
<feature type="compositionally biased region" description="Polar residues" evidence="1">
    <location>
        <begin position="39"/>
        <end position="57"/>
    </location>
</feature>
<reference evidence="2" key="1">
    <citation type="submission" date="2022-07" db="EMBL/GenBank/DDBJ databases">
        <title>Phylogenomic reconstructions and comparative analyses of Kickxellomycotina fungi.</title>
        <authorList>
            <person name="Reynolds N.K."/>
            <person name="Stajich J.E."/>
            <person name="Barry K."/>
            <person name="Grigoriev I.V."/>
            <person name="Crous P."/>
            <person name="Smith M.E."/>
        </authorList>
    </citation>
    <scope>NUCLEOTIDE SEQUENCE</scope>
    <source>
        <strain evidence="2">NBRC 100468</strain>
    </source>
</reference>
<protein>
    <submittedName>
        <fullName evidence="2">Uncharacterized protein</fullName>
    </submittedName>
</protein>
<dbReference type="Proteomes" id="UP001150538">
    <property type="component" value="Unassembled WGS sequence"/>
</dbReference>
<name>A0A9W8DND9_9FUNG</name>
<organism evidence="2 3">
    <name type="scientific">Mycoemilia scoparia</name>
    <dbReference type="NCBI Taxonomy" id="417184"/>
    <lineage>
        <taxon>Eukaryota</taxon>
        <taxon>Fungi</taxon>
        <taxon>Fungi incertae sedis</taxon>
        <taxon>Zoopagomycota</taxon>
        <taxon>Kickxellomycotina</taxon>
        <taxon>Kickxellomycetes</taxon>
        <taxon>Kickxellales</taxon>
        <taxon>Kickxellaceae</taxon>
        <taxon>Mycoemilia</taxon>
    </lineage>
</organism>
<dbReference type="OrthoDB" id="5579968at2759"/>
<sequence length="279" mass="30851">MDTLALVNLGDYLHPHSPSPSSPATQALTSSFAPLRWPSTATQPTQPWTKGTTWTIRPSSSPWPGPPLLTLLYKSQYAHDIRGILAGFKDPPLPADTLPQDPFTAFTTVKTNLICYFKSVEHKEDHFHLKELATLCNHYTKLYCLALEEQALVTSNFATAKIQIATAKKWVKLGDHISPWSTLLVWAQTKPRNNKPIVALTPDLTDPCHEVTSDADITAAMGDFYYSMYELTTPDPDALEELLALHRCFLDSCPSCPSAPSLQALSDPLTIEEIEIACC</sequence>
<dbReference type="EMBL" id="JANBPU010000125">
    <property type="protein sequence ID" value="KAJ1915896.1"/>
    <property type="molecule type" value="Genomic_DNA"/>
</dbReference>
<evidence type="ECO:0000313" key="3">
    <source>
        <dbReference type="Proteomes" id="UP001150538"/>
    </source>
</evidence>